<dbReference type="InterPro" id="IPR011748">
    <property type="entry name" value="Unchr_phage_tail-like"/>
</dbReference>
<dbReference type="EMBL" id="DSRU01000399">
    <property type="protein sequence ID" value="HFN01340.1"/>
    <property type="molecule type" value="Genomic_DNA"/>
</dbReference>
<comment type="caution">
    <text evidence="1">The sequence shown here is derived from an EMBL/GenBank/DDBJ whole genome shotgun (WGS) entry which is preliminary data.</text>
</comment>
<name>A0A7C3PK01_9CYAN</name>
<dbReference type="AlphaFoldDB" id="A0A7C3PK01"/>
<sequence>MTQATASTPLHVILTPMQLPEAVPIDALTHASLQVIQQQTGARLVNYPGDVSDLLARLQPALKASASNERLLLHPGETSELVIQLQNRGDRPMQVQVRLDGNFPLEWLATPELNSRLLETEIAPRQQAQVELRLQPPADFFEQMMALLPEGTLDLDYECFLRIRYSGGSDAVDADRDQPITYRILLHLRPHSLYLDFLPNIYRESDFTSRFLAIFEQAFEPAVQTLDVLWAHLDPLTAPAAMLPFLAYWVGFPVDPRWTETKQRRLIRRAIEIYQWRGTKRGLRLYLHLYTDLPLDDDVPDEADKHISITELASSGFVLSNSDLGERNMLGGGRPFHFIVRLRPVDADQLIDEDLVRQIINREKPAFSTYDLLIESAD</sequence>
<dbReference type="Pfam" id="PF09684">
    <property type="entry name" value="Tail_P2_I"/>
    <property type="match status" value="1"/>
</dbReference>
<reference evidence="1" key="1">
    <citation type="journal article" date="2020" name="mSystems">
        <title>Genome- and Community-Level Interaction Insights into Carbon Utilization and Element Cycling Functions of Hydrothermarchaeota in Hydrothermal Sediment.</title>
        <authorList>
            <person name="Zhou Z."/>
            <person name="Liu Y."/>
            <person name="Xu W."/>
            <person name="Pan J."/>
            <person name="Luo Z.H."/>
            <person name="Li M."/>
        </authorList>
    </citation>
    <scope>NUCLEOTIDE SEQUENCE [LARGE SCALE GENOMIC DNA]</scope>
    <source>
        <strain evidence="1">SpSt-418</strain>
    </source>
</reference>
<proteinExistence type="predicted"/>
<evidence type="ECO:0000313" key="1">
    <source>
        <dbReference type="EMBL" id="HFN01340.1"/>
    </source>
</evidence>
<dbReference type="NCBIfam" id="TIGR02242">
    <property type="entry name" value="tail_TIGR02242"/>
    <property type="match status" value="1"/>
</dbReference>
<organism evidence="1">
    <name type="scientific">Oscillatoriales cyanobacterium SpSt-418</name>
    <dbReference type="NCBI Taxonomy" id="2282169"/>
    <lineage>
        <taxon>Bacteria</taxon>
        <taxon>Bacillati</taxon>
        <taxon>Cyanobacteriota</taxon>
        <taxon>Cyanophyceae</taxon>
        <taxon>Oscillatoriophycideae</taxon>
        <taxon>Oscillatoriales</taxon>
    </lineage>
</organism>
<gene>
    <name evidence="1" type="ORF">ENR64_27060</name>
</gene>
<accession>A0A7C3PK01</accession>
<protein>
    <submittedName>
        <fullName evidence="1">Phage tail protein</fullName>
    </submittedName>
</protein>
<dbReference type="InterPro" id="IPR006521">
    <property type="entry name" value="Tail_protein_I"/>
</dbReference>